<dbReference type="AlphaFoldDB" id="A0AAV5TSY0"/>
<proteinExistence type="predicted"/>
<evidence type="ECO:0000313" key="3">
    <source>
        <dbReference type="Proteomes" id="UP001432027"/>
    </source>
</evidence>
<dbReference type="EMBL" id="BTSX01000004">
    <property type="protein sequence ID" value="GMS97128.1"/>
    <property type="molecule type" value="Genomic_DNA"/>
</dbReference>
<organism evidence="2 3">
    <name type="scientific">Pristionchus entomophagus</name>
    <dbReference type="NCBI Taxonomy" id="358040"/>
    <lineage>
        <taxon>Eukaryota</taxon>
        <taxon>Metazoa</taxon>
        <taxon>Ecdysozoa</taxon>
        <taxon>Nematoda</taxon>
        <taxon>Chromadorea</taxon>
        <taxon>Rhabditida</taxon>
        <taxon>Rhabditina</taxon>
        <taxon>Diplogasteromorpha</taxon>
        <taxon>Diplogasteroidea</taxon>
        <taxon>Neodiplogasteridae</taxon>
        <taxon>Pristionchus</taxon>
    </lineage>
</organism>
<feature type="non-terminal residue" evidence="2">
    <location>
        <position position="1"/>
    </location>
</feature>
<feature type="compositionally biased region" description="Basic and acidic residues" evidence="1">
    <location>
        <begin position="328"/>
        <end position="342"/>
    </location>
</feature>
<feature type="compositionally biased region" description="Low complexity" evidence="1">
    <location>
        <begin position="242"/>
        <end position="251"/>
    </location>
</feature>
<feature type="region of interest" description="Disordered" evidence="1">
    <location>
        <begin position="242"/>
        <end position="286"/>
    </location>
</feature>
<protein>
    <recommendedName>
        <fullName evidence="4">SPK domain-containing protein</fullName>
    </recommendedName>
</protein>
<gene>
    <name evidence="2" type="ORF">PENTCL1PPCAC_19303</name>
</gene>
<keyword evidence="3" id="KW-1185">Reference proteome</keyword>
<evidence type="ECO:0000313" key="2">
    <source>
        <dbReference type="EMBL" id="GMS97128.1"/>
    </source>
</evidence>
<evidence type="ECO:0000256" key="1">
    <source>
        <dbReference type="SAM" id="MobiDB-lite"/>
    </source>
</evidence>
<sequence length="614" mass="69609">QMTREKYSERDLRSMVDFLHRACTSKDRKLQKLADVPKGMELWKLMENEQGRSQQRFGVKCDHSALSMNSKYRKYLHEKMHHVDGVSAEKVLCIYKYVGTELPKVECNNIRELFPNYHVVFDRSTGDKQKVISYQLKTIRTRNDDEEEEEEDGEADETELHVSRASDDEENDSQGPYRMNLNPVMRTPGGTRRTKRPSEPMITRIANHIRIIQAHDPTENLTDTPMWRRPRQPVDVAAIRAAAAAPAADPSSPLPLTPPPVKKKQPEPAAEKEKNSRVTRKTAATARVDLDESLMVIGEKKKEEEEPQGEQVPPVKKKPNPLEEMLEDMNRMDDEMEEREKRIEKERAERTMNTAFMDPAWNLSADDSLFEPLAPVGAAGRQRTAAAAAATILDAVAATAASAAKEKEEEAAAEAAAGSASASQRPARRRILVEDDVEMMQEPRSASPSPAEKWLYLEQLLKNGDPAEVASEWSRLSGVPISKTTQVVKCLREPKIEDIKKDLNEVKEEEAVEEREGENNNRVMEQLIKREVCNTRVDTAEMLMSILMSRNTGDGLVEIMGKRCEIMKEIIEEIEGPLDPMQDDRIIDRVLNQLDETIETLLLDDFIFEEGIVN</sequence>
<feature type="region of interest" description="Disordered" evidence="1">
    <location>
        <begin position="300"/>
        <end position="342"/>
    </location>
</feature>
<comment type="caution">
    <text evidence="2">The sequence shown here is derived from an EMBL/GenBank/DDBJ whole genome shotgun (WGS) entry which is preliminary data.</text>
</comment>
<evidence type="ECO:0008006" key="4">
    <source>
        <dbReference type="Google" id="ProtNLM"/>
    </source>
</evidence>
<dbReference type="Proteomes" id="UP001432027">
    <property type="component" value="Unassembled WGS sequence"/>
</dbReference>
<feature type="compositionally biased region" description="Basic and acidic residues" evidence="1">
    <location>
        <begin position="264"/>
        <end position="276"/>
    </location>
</feature>
<reference evidence="2" key="1">
    <citation type="submission" date="2023-10" db="EMBL/GenBank/DDBJ databases">
        <title>Genome assembly of Pristionchus species.</title>
        <authorList>
            <person name="Yoshida K."/>
            <person name="Sommer R.J."/>
        </authorList>
    </citation>
    <scope>NUCLEOTIDE SEQUENCE</scope>
    <source>
        <strain evidence="2">RS0144</strain>
    </source>
</reference>
<feature type="compositionally biased region" description="Acidic residues" evidence="1">
    <location>
        <begin position="144"/>
        <end position="157"/>
    </location>
</feature>
<feature type="region of interest" description="Disordered" evidence="1">
    <location>
        <begin position="399"/>
        <end position="428"/>
    </location>
</feature>
<name>A0AAV5TSY0_9BILA</name>
<accession>A0AAV5TSY0</accession>
<feature type="compositionally biased region" description="Low complexity" evidence="1">
    <location>
        <begin position="413"/>
        <end position="425"/>
    </location>
</feature>
<feature type="region of interest" description="Disordered" evidence="1">
    <location>
        <begin position="141"/>
        <end position="198"/>
    </location>
</feature>